<keyword evidence="1" id="KW-0732">Signal</keyword>
<evidence type="ECO:0000313" key="3">
    <source>
        <dbReference type="EMBL" id="RXI30591.1"/>
    </source>
</evidence>
<evidence type="ECO:0000313" key="5">
    <source>
        <dbReference type="Proteomes" id="UP000290588"/>
    </source>
</evidence>
<organism evidence="3 5">
    <name type="scientific">Arcobacter ellisii</name>
    <dbReference type="NCBI Taxonomy" id="913109"/>
    <lineage>
        <taxon>Bacteria</taxon>
        <taxon>Pseudomonadati</taxon>
        <taxon>Campylobacterota</taxon>
        <taxon>Epsilonproteobacteria</taxon>
        <taxon>Campylobacterales</taxon>
        <taxon>Arcobacteraceae</taxon>
        <taxon>Arcobacter</taxon>
    </lineage>
</organism>
<reference evidence="3 5" key="1">
    <citation type="submission" date="2017-09" db="EMBL/GenBank/DDBJ databases">
        <title>Genomics of the genus Arcobacter.</title>
        <authorList>
            <person name="Perez-Cataluna A."/>
            <person name="Figueras M.J."/>
            <person name="Salas-Masso N."/>
        </authorList>
    </citation>
    <scope>NUCLEOTIDE SEQUENCE [LARGE SCALE GENOMIC DNA]</scope>
    <source>
        <strain evidence="3 5">CECT 7837</strain>
    </source>
</reference>
<keyword evidence="4" id="KW-1185">Reference proteome</keyword>
<evidence type="ECO:0000313" key="4">
    <source>
        <dbReference type="Proteomes" id="UP000262582"/>
    </source>
</evidence>
<sequence length="164" mass="18911">MKRRNFIKFSATLALLFSSNVAIARTISKEKLVILDEIFNIIFPKTSTMPSAKEFKALNYLVQNISHKTFDDDDKVLIVDGTKDFSESFPEFLTLKDEEKKELIFRIIKSSSYAKSWISKLTYYGIEAMFSDPIYGGNFEQIGWNSVKHNIGYPRPLKTYGQKI</sequence>
<evidence type="ECO:0000313" key="2">
    <source>
        <dbReference type="EMBL" id="AXX94811.1"/>
    </source>
</evidence>
<gene>
    <name evidence="2" type="ORF">AELL_1141</name>
    <name evidence="3" type="ORF">CP962_07425</name>
</gene>
<evidence type="ECO:0000256" key="1">
    <source>
        <dbReference type="SAM" id="SignalP"/>
    </source>
</evidence>
<proteinExistence type="predicted"/>
<dbReference type="Proteomes" id="UP000262582">
    <property type="component" value="Chromosome"/>
</dbReference>
<evidence type="ECO:0008006" key="6">
    <source>
        <dbReference type="Google" id="ProtNLM"/>
    </source>
</evidence>
<dbReference type="Proteomes" id="UP000290588">
    <property type="component" value="Unassembled WGS sequence"/>
</dbReference>
<dbReference type="OrthoDB" id="8400810at2"/>
<dbReference type="AlphaFoldDB" id="A0A347U7I3"/>
<reference evidence="2 4" key="2">
    <citation type="submission" date="2018-08" db="EMBL/GenBank/DDBJ databases">
        <title>Complete genome of the Arcobacter ellisii type strain LMG 26155.</title>
        <authorList>
            <person name="Miller W.G."/>
            <person name="Yee E."/>
            <person name="Bono J.L."/>
        </authorList>
    </citation>
    <scope>NUCLEOTIDE SEQUENCE [LARGE SCALE GENOMIC DNA]</scope>
    <source>
        <strain evidence="2 4">LMG 26155</strain>
    </source>
</reference>
<name>A0A347U7I3_9BACT</name>
<accession>A0A347U7I3</accession>
<dbReference type="KEGG" id="aell:AELL_1141"/>
<feature type="signal peptide" evidence="1">
    <location>
        <begin position="1"/>
        <end position="24"/>
    </location>
</feature>
<dbReference type="Pfam" id="PF13618">
    <property type="entry name" value="Gluconate_2-dh3"/>
    <property type="match status" value="1"/>
</dbReference>
<dbReference type="InterPro" id="IPR027056">
    <property type="entry name" value="Gluconate_2DH_su3"/>
</dbReference>
<dbReference type="EMBL" id="NXIG01000006">
    <property type="protein sequence ID" value="RXI30591.1"/>
    <property type="molecule type" value="Genomic_DNA"/>
</dbReference>
<dbReference type="RefSeq" id="WP_118917019.1">
    <property type="nucleotide sequence ID" value="NZ_CP032097.1"/>
</dbReference>
<feature type="chain" id="PRO_5044584744" description="Gluconate 2-dehydrogenase subunit 3 family protein" evidence="1">
    <location>
        <begin position="25"/>
        <end position="164"/>
    </location>
</feature>
<dbReference type="EMBL" id="CP032097">
    <property type="protein sequence ID" value="AXX94811.1"/>
    <property type="molecule type" value="Genomic_DNA"/>
</dbReference>
<protein>
    <recommendedName>
        <fullName evidence="6">Gluconate 2-dehydrogenase subunit 3 family protein</fullName>
    </recommendedName>
</protein>